<dbReference type="EMBL" id="CP033151">
    <property type="protein sequence ID" value="AYO43371.1"/>
    <property type="molecule type" value="Genomic_DNA"/>
</dbReference>
<dbReference type="Gene3D" id="3.30.160.60">
    <property type="entry name" value="Classic Zinc Finger"/>
    <property type="match status" value="2"/>
</dbReference>
<dbReference type="PANTHER" id="PTHR23233">
    <property type="entry name" value="SAL-LIKE PROTEIN"/>
    <property type="match status" value="1"/>
</dbReference>
<dbReference type="InterPro" id="IPR036236">
    <property type="entry name" value="Znf_C2H2_sf"/>
</dbReference>
<evidence type="ECO:0000259" key="13">
    <source>
        <dbReference type="PROSITE" id="PS50157"/>
    </source>
</evidence>
<dbReference type="OrthoDB" id="6077919at2759"/>
<reference evidence="14 15" key="1">
    <citation type="submission" date="2018-10" db="EMBL/GenBank/DDBJ databases">
        <title>Complete genome sequence of Malassezia restricta CBS 7877.</title>
        <authorList>
            <person name="Morand S.C."/>
            <person name="Bertignac M."/>
            <person name="Iltis A."/>
            <person name="Kolder I."/>
            <person name="Pirovano W."/>
            <person name="Jourdain R."/>
            <person name="Clavaud C."/>
        </authorList>
    </citation>
    <scope>NUCLEOTIDE SEQUENCE [LARGE SCALE GENOMIC DNA]</scope>
    <source>
        <strain evidence="14 15">CBS 7877</strain>
    </source>
</reference>
<evidence type="ECO:0000256" key="1">
    <source>
        <dbReference type="ARBA" id="ARBA00004123"/>
    </source>
</evidence>
<feature type="region of interest" description="Disordered" evidence="12">
    <location>
        <begin position="1"/>
        <end position="20"/>
    </location>
</feature>
<dbReference type="SUPFAM" id="SSF57667">
    <property type="entry name" value="beta-beta-alpha zinc fingers"/>
    <property type="match status" value="1"/>
</dbReference>
<dbReference type="InterPro" id="IPR013087">
    <property type="entry name" value="Znf_C2H2_type"/>
</dbReference>
<dbReference type="PANTHER" id="PTHR23233:SF84">
    <property type="entry name" value="FI23031P1"/>
    <property type="match status" value="1"/>
</dbReference>
<evidence type="ECO:0000256" key="3">
    <source>
        <dbReference type="ARBA" id="ARBA00022737"/>
    </source>
</evidence>
<dbReference type="PROSITE" id="PS00028">
    <property type="entry name" value="ZINC_FINGER_C2H2_1"/>
    <property type="match status" value="2"/>
</dbReference>
<dbReference type="VEuPathDB" id="FungiDB:DNF11_2421"/>
<keyword evidence="5" id="KW-0862">Zinc</keyword>
<evidence type="ECO:0000256" key="6">
    <source>
        <dbReference type="ARBA" id="ARBA00023015"/>
    </source>
</evidence>
<keyword evidence="6" id="KW-0805">Transcription regulation</keyword>
<evidence type="ECO:0000256" key="4">
    <source>
        <dbReference type="ARBA" id="ARBA00022771"/>
    </source>
</evidence>
<keyword evidence="7" id="KW-0804">Transcription</keyword>
<keyword evidence="8" id="KW-0539">Nucleus</keyword>
<evidence type="ECO:0000256" key="7">
    <source>
        <dbReference type="ARBA" id="ARBA00023163"/>
    </source>
</evidence>
<keyword evidence="15" id="KW-1185">Reference proteome</keyword>
<keyword evidence="3" id="KW-0677">Repeat</keyword>
<evidence type="ECO:0000256" key="2">
    <source>
        <dbReference type="ARBA" id="ARBA00022723"/>
    </source>
</evidence>
<evidence type="ECO:0000256" key="5">
    <source>
        <dbReference type="ARBA" id="ARBA00022833"/>
    </source>
</evidence>
<keyword evidence="4 10" id="KW-0863">Zinc-finger</keyword>
<evidence type="ECO:0000256" key="10">
    <source>
        <dbReference type="PROSITE-ProRule" id="PRU00042"/>
    </source>
</evidence>
<feature type="region of interest" description="Disordered" evidence="12">
    <location>
        <begin position="372"/>
        <end position="391"/>
    </location>
</feature>
<dbReference type="PROSITE" id="PS50157">
    <property type="entry name" value="ZINC_FINGER_C2H2_2"/>
    <property type="match status" value="2"/>
</dbReference>
<sequence length="391" mass="43702">MSPPHIIGVPSPSQCDPTYGSARPVSLPGIRDVLGNELCLDDIPSKPHNGFFVSDTRLNVSNRPISSSHFHTYSHVTPNIQDKSPRLATPKMTSARDDPFLGSSSNSMANLPTILQRMRMEDDHYDYKDVWLHHHAPEYFYRPSMPKSWDICMHGTQMKRVSSNDRMVTSRRLSGRSRDIYSRSMPRLGALNLSESQASTPINIPGTKEESYHPRTLTRSFSSYSTASGTSEGFPYTPKMGMSDVLTGDGRELGTEMTPSKPSNHIPQLILTENGASERQDLTPHVFFKNGHASPDQRSQDSPFGPHMNISVTKQKSPSAHLGKFQCNYCMKRFSRPSSLRTHIHSHTGEKPFRCDIPGCGRCFSVHSNLRRHQKSHSTSMLPTPSNDLPA</sequence>
<feature type="domain" description="C2H2-type" evidence="13">
    <location>
        <begin position="325"/>
        <end position="352"/>
    </location>
</feature>
<dbReference type="Proteomes" id="UP000269793">
    <property type="component" value="Chromosome IV"/>
</dbReference>
<dbReference type="AlphaFoldDB" id="A0A3G2S5I0"/>
<dbReference type="SMART" id="SM00355">
    <property type="entry name" value="ZnF_C2H2"/>
    <property type="match status" value="2"/>
</dbReference>
<comment type="similarity">
    <text evidence="9">Belongs to the sal C2H2-type zinc-finger protein family.</text>
</comment>
<dbReference type="Pfam" id="PF00096">
    <property type="entry name" value="zf-C2H2"/>
    <property type="match status" value="2"/>
</dbReference>
<dbReference type="GO" id="GO:0005634">
    <property type="term" value="C:nucleus"/>
    <property type="evidence" value="ECO:0007669"/>
    <property type="project" value="UniProtKB-SubCell"/>
</dbReference>
<organism evidence="14 15">
    <name type="scientific">Malassezia restricta (strain ATCC 96810 / NBRC 103918 / CBS 7877)</name>
    <name type="common">Seborrheic dermatitis infection agent</name>
    <dbReference type="NCBI Taxonomy" id="425264"/>
    <lineage>
        <taxon>Eukaryota</taxon>
        <taxon>Fungi</taxon>
        <taxon>Dikarya</taxon>
        <taxon>Basidiomycota</taxon>
        <taxon>Ustilaginomycotina</taxon>
        <taxon>Malasseziomycetes</taxon>
        <taxon>Malasseziales</taxon>
        <taxon>Malasseziaceae</taxon>
        <taxon>Malassezia</taxon>
    </lineage>
</organism>
<dbReference type="PROSITE" id="PS00572">
    <property type="entry name" value="GLYCOSYL_HYDROL_F1_1"/>
    <property type="match status" value="1"/>
</dbReference>
<protein>
    <submittedName>
        <fullName evidence="14">Zinc finger protein C25B8.19c</fullName>
    </submittedName>
</protein>
<proteinExistence type="inferred from homology"/>
<evidence type="ECO:0000256" key="12">
    <source>
        <dbReference type="SAM" id="MobiDB-lite"/>
    </source>
</evidence>
<dbReference type="GO" id="GO:0008270">
    <property type="term" value="F:zinc ion binding"/>
    <property type="evidence" value="ECO:0007669"/>
    <property type="project" value="UniProtKB-KW"/>
</dbReference>
<feature type="active site" description="Nucleophile" evidence="11">
    <location>
        <position position="273"/>
    </location>
</feature>
<name>A0A3G2S5I0_MALR7</name>
<dbReference type="STRING" id="425264.A0A3G2S5I0"/>
<keyword evidence="2" id="KW-0479">Metal-binding</keyword>
<feature type="domain" description="C2H2-type" evidence="13">
    <location>
        <begin position="353"/>
        <end position="382"/>
    </location>
</feature>
<evidence type="ECO:0000256" key="11">
    <source>
        <dbReference type="PROSITE-ProRule" id="PRU10055"/>
    </source>
</evidence>
<evidence type="ECO:0000256" key="9">
    <source>
        <dbReference type="ARBA" id="ARBA00038474"/>
    </source>
</evidence>
<feature type="region of interest" description="Disordered" evidence="12">
    <location>
        <begin position="289"/>
        <end position="317"/>
    </location>
</feature>
<dbReference type="InterPro" id="IPR051565">
    <property type="entry name" value="Sal_C2H2-zinc-finger"/>
</dbReference>
<gene>
    <name evidence="14" type="ORF">DNF11_2421</name>
</gene>
<dbReference type="FunFam" id="3.30.160.60:FF:001289">
    <property type="entry name" value="Zinc finger protein 574"/>
    <property type="match status" value="1"/>
</dbReference>
<comment type="subcellular location">
    <subcellularLocation>
        <location evidence="1">Nucleus</location>
    </subcellularLocation>
</comment>
<evidence type="ECO:0000313" key="15">
    <source>
        <dbReference type="Proteomes" id="UP000269793"/>
    </source>
</evidence>
<dbReference type="GO" id="GO:0000978">
    <property type="term" value="F:RNA polymerase II cis-regulatory region sequence-specific DNA binding"/>
    <property type="evidence" value="ECO:0007669"/>
    <property type="project" value="TreeGrafter"/>
</dbReference>
<evidence type="ECO:0000256" key="8">
    <source>
        <dbReference type="ARBA" id="ARBA00023242"/>
    </source>
</evidence>
<dbReference type="InterPro" id="IPR018120">
    <property type="entry name" value="Glyco_hydro_1_AS"/>
</dbReference>
<dbReference type="GO" id="GO:0000981">
    <property type="term" value="F:DNA-binding transcription factor activity, RNA polymerase II-specific"/>
    <property type="evidence" value="ECO:0007669"/>
    <property type="project" value="TreeGrafter"/>
</dbReference>
<evidence type="ECO:0000313" key="14">
    <source>
        <dbReference type="EMBL" id="AYO43371.1"/>
    </source>
</evidence>
<feature type="compositionally biased region" description="Polar residues" evidence="12">
    <location>
        <begin position="377"/>
        <end position="391"/>
    </location>
</feature>
<accession>A0A3G2S5I0</accession>